<dbReference type="InterPro" id="IPR015202">
    <property type="entry name" value="GO-like_E_set"/>
</dbReference>
<feature type="domain" description="Apple" evidence="4">
    <location>
        <begin position="318"/>
        <end position="359"/>
    </location>
</feature>
<dbReference type="InterPro" id="IPR013783">
    <property type="entry name" value="Ig-like_fold"/>
</dbReference>
<evidence type="ECO:0000256" key="1">
    <source>
        <dbReference type="ARBA" id="ARBA00022729"/>
    </source>
</evidence>
<evidence type="ECO:0000313" key="6">
    <source>
        <dbReference type="Proteomes" id="UP001212152"/>
    </source>
</evidence>
<feature type="domain" description="Glyoxal oxidase N-terminal" evidence="2">
    <location>
        <begin position="669"/>
        <end position="1031"/>
    </location>
</feature>
<dbReference type="SUPFAM" id="SSF81296">
    <property type="entry name" value="E set domains"/>
    <property type="match status" value="1"/>
</dbReference>
<evidence type="ECO:0000259" key="3">
    <source>
        <dbReference type="Pfam" id="PF09118"/>
    </source>
</evidence>
<dbReference type="PANTHER" id="PTHR32208">
    <property type="entry name" value="SECRETED PROTEIN-RELATED"/>
    <property type="match status" value="1"/>
</dbReference>
<keyword evidence="1" id="KW-0732">Signal</keyword>
<protein>
    <recommendedName>
        <fullName evidence="7">Galactose oxidase</fullName>
    </recommendedName>
</protein>
<evidence type="ECO:0000259" key="2">
    <source>
        <dbReference type="Pfam" id="PF07250"/>
    </source>
</evidence>
<dbReference type="Pfam" id="PF09118">
    <property type="entry name" value="GO-like_E_set"/>
    <property type="match status" value="1"/>
</dbReference>
<dbReference type="AlphaFoldDB" id="A0AAD5TES4"/>
<dbReference type="InterPro" id="IPR014756">
    <property type="entry name" value="Ig_E-set"/>
</dbReference>
<feature type="domain" description="Apple" evidence="4">
    <location>
        <begin position="450"/>
        <end position="487"/>
    </location>
</feature>
<evidence type="ECO:0000313" key="5">
    <source>
        <dbReference type="EMBL" id="KAJ3170057.1"/>
    </source>
</evidence>
<dbReference type="Gene3D" id="2.130.10.80">
    <property type="entry name" value="Galactose oxidase/kelch, beta-propeller"/>
    <property type="match status" value="1"/>
</dbReference>
<feature type="domain" description="Apple" evidence="4">
    <location>
        <begin position="231"/>
        <end position="282"/>
    </location>
</feature>
<dbReference type="Gene3D" id="3.50.4.10">
    <property type="entry name" value="Hepatocyte Growth Factor"/>
    <property type="match status" value="3"/>
</dbReference>
<dbReference type="Pfam" id="PF07250">
    <property type="entry name" value="Glyoxal_oxid_N"/>
    <property type="match status" value="1"/>
</dbReference>
<organism evidence="5 6">
    <name type="scientific">Geranomyces variabilis</name>
    <dbReference type="NCBI Taxonomy" id="109894"/>
    <lineage>
        <taxon>Eukaryota</taxon>
        <taxon>Fungi</taxon>
        <taxon>Fungi incertae sedis</taxon>
        <taxon>Chytridiomycota</taxon>
        <taxon>Chytridiomycota incertae sedis</taxon>
        <taxon>Chytridiomycetes</taxon>
        <taxon>Spizellomycetales</taxon>
        <taxon>Powellomycetaceae</taxon>
        <taxon>Geranomyces</taxon>
    </lineage>
</organism>
<accession>A0AAD5TES4</accession>
<dbReference type="InterPro" id="IPR003609">
    <property type="entry name" value="Pan_app"/>
</dbReference>
<dbReference type="InterPro" id="IPR037293">
    <property type="entry name" value="Gal_Oxidase_central_sf"/>
</dbReference>
<dbReference type="CDD" id="cd02851">
    <property type="entry name" value="E_set_GO_C"/>
    <property type="match status" value="1"/>
</dbReference>
<dbReference type="InterPro" id="IPR011043">
    <property type="entry name" value="Gal_Oxase/kelch_b-propeller"/>
</dbReference>
<evidence type="ECO:0008006" key="7">
    <source>
        <dbReference type="Google" id="ProtNLM"/>
    </source>
</evidence>
<keyword evidence="6" id="KW-1185">Reference proteome</keyword>
<comment type="caution">
    <text evidence="5">The sequence shown here is derived from an EMBL/GenBank/DDBJ whole genome shotgun (WGS) entry which is preliminary data.</text>
</comment>
<feature type="domain" description="Galactose oxidase-like Early set" evidence="3">
    <location>
        <begin position="1038"/>
        <end position="1129"/>
    </location>
</feature>
<feature type="domain" description="Apple" evidence="4">
    <location>
        <begin position="87"/>
        <end position="134"/>
    </location>
</feature>
<dbReference type="Proteomes" id="UP001212152">
    <property type="component" value="Unassembled WGS sequence"/>
</dbReference>
<feature type="domain" description="Apple" evidence="4">
    <location>
        <begin position="34"/>
        <end position="64"/>
    </location>
</feature>
<reference evidence="5" key="1">
    <citation type="submission" date="2020-05" db="EMBL/GenBank/DDBJ databases">
        <title>Phylogenomic resolution of chytrid fungi.</title>
        <authorList>
            <person name="Stajich J.E."/>
            <person name="Amses K."/>
            <person name="Simmons R."/>
            <person name="Seto K."/>
            <person name="Myers J."/>
            <person name="Bonds A."/>
            <person name="Quandt C.A."/>
            <person name="Barry K."/>
            <person name="Liu P."/>
            <person name="Grigoriev I."/>
            <person name="Longcore J.E."/>
            <person name="James T.Y."/>
        </authorList>
    </citation>
    <scope>NUCLEOTIDE SEQUENCE</scope>
    <source>
        <strain evidence="5">JEL0379</strain>
    </source>
</reference>
<dbReference type="PANTHER" id="PTHR32208:SF21">
    <property type="entry name" value="LOW QUALITY PROTEIN: ALDEHYDE OXIDASE GLOX-LIKE"/>
    <property type="match status" value="1"/>
</dbReference>
<dbReference type="EMBL" id="JADGJQ010000100">
    <property type="protein sequence ID" value="KAJ3170057.1"/>
    <property type="molecule type" value="Genomic_DNA"/>
</dbReference>
<dbReference type="Pfam" id="PF14295">
    <property type="entry name" value="PAN_4"/>
    <property type="match status" value="8"/>
</dbReference>
<proteinExistence type="predicted"/>
<evidence type="ECO:0000259" key="4">
    <source>
        <dbReference type="Pfam" id="PF14295"/>
    </source>
</evidence>
<name>A0AAD5TES4_9FUNG</name>
<dbReference type="Gene3D" id="2.60.40.10">
    <property type="entry name" value="Immunoglobulins"/>
    <property type="match status" value="1"/>
</dbReference>
<dbReference type="InterPro" id="IPR009880">
    <property type="entry name" value="Glyoxal_oxidase_N"/>
</dbReference>
<feature type="domain" description="Apple" evidence="4">
    <location>
        <begin position="522"/>
        <end position="561"/>
    </location>
</feature>
<feature type="domain" description="Apple" evidence="4">
    <location>
        <begin position="381"/>
        <end position="427"/>
    </location>
</feature>
<feature type="domain" description="Apple" evidence="4">
    <location>
        <begin position="167"/>
        <end position="208"/>
    </location>
</feature>
<dbReference type="SUPFAM" id="SSF50965">
    <property type="entry name" value="Galactose oxidase, central domain"/>
    <property type="match status" value="1"/>
</dbReference>
<gene>
    <name evidence="5" type="ORF">HDU87_000469</name>
</gene>
<sequence length="1131" mass="120619">MGTAQSCPGNYVAIAGFDIPSIALDLPNNAHILGSACECAALCAQTQNCDFYSYGPDVRTCWLKTTIKTDPARFTRFIGSSHAVFGDIPGGDMPNMPTQQPDGEACLASCVSTTGCQWTNYLINPNGGVTCWLKQLVANPNRQVGYFASVMVCPTGTGSESMIRMNFDLPGFDLANSPFTNTCDCSNSCRNNPDCDFWNVNGGRCWLKATAKKPDFYTWFLGASGSIDGDIPNFDLNAGGAPVPAATPQMCLALCAKNSACQWINYRIINNNGVSTVDCWLKTGQAVQGASIGALSSAAHVQRACDGQGAYRMQYGLDIPNFDLAAFANFASACECADACEASDNCDFFIWGDNTCWLKTTVKKPGYYTWFKSAIGAIPGDIPNFDLAGPSNLASATACMTTCGANDNCDWANILQNPDGSVTCWLKTAQRMNNRAVGFAAAGASGVVQNADIPNFDLAGPYPTVNFRACSRLCSGTPNCAWADFVQGTGCYLKTPQPVAGALTWFKGSLSPFAGDVPQFDLEGPYNEQTVYSCYARCLANANCMWINTVANGGNQNCWLKTGTPGNGKSIIFPLGNPSGVGGTGTIQGPPPNIGGQFNIPAVCTDAATNPERRFCTGSVGIHAIVTAAGPLGSILYMERGHVNGDRPLQNIYTLVNGSPHPYGEVASLYDIASGRFQPIRMDDHPFCAGHHSLPNGNALIIGGDNPIPKTNPQGQFQIADGTARLREFNPWTKQWVRTGNMRQGRWYPTVVQLPDDRFMIWGGITTDNNGVAVNSWEILDSTLAGNNLQTTVPVDSPLLMATANGGGGNGPNGAGQPNLYPFIHVLTDGNLFVFAREQGVIFSPQSMSEIRKLPNTPGGAWHSYPMTGSSVLLPLRPDATGNYPRSEVVIVGGATQNGGNDAGLYRLDMSNPVQWQVEQMPSMRCMGDSVLLPNGQIFIVNGAVAGIAGGPAGTSSNRTPNFQSVLYSPDAAPGNRFQQAAVSTIRRLYHSTAFLLPDGTVMISGSDQQTGANDAGTQFEYQAEIYTPPYLHNGSARPAITAAPGVVNLNQQFTISYTGSVNEVTLMKTPSVTHQNDMSQRSVVLRIIRNGNAQVTVAMPSSYNVITRGDYYLFVLGNGTPSIARFVRLQ</sequence>